<feature type="compositionally biased region" description="Low complexity" evidence="6">
    <location>
        <begin position="142"/>
        <end position="154"/>
    </location>
</feature>
<keyword evidence="3" id="KW-0863">Zinc-finger</keyword>
<accession>S4RPC2</accession>
<proteinExistence type="predicted"/>
<keyword evidence="5" id="KW-0862">Zinc</keyword>
<dbReference type="CDD" id="cd20348">
    <property type="entry name" value="BRcat_RBR_EMI"/>
    <property type="match status" value="1"/>
</dbReference>
<reference evidence="8" key="2">
    <citation type="submission" date="2025-09" db="UniProtKB">
        <authorList>
            <consortium name="Ensembl"/>
        </authorList>
    </citation>
    <scope>IDENTIFICATION</scope>
</reference>
<dbReference type="InterPro" id="IPR001810">
    <property type="entry name" value="F-box_dom"/>
</dbReference>
<dbReference type="InterPro" id="IPR036047">
    <property type="entry name" value="F-box-like_dom_sf"/>
</dbReference>
<dbReference type="GO" id="GO:0005634">
    <property type="term" value="C:nucleus"/>
    <property type="evidence" value="ECO:0007669"/>
    <property type="project" value="TreeGrafter"/>
</dbReference>
<protein>
    <recommendedName>
        <fullName evidence="7">ZBR-type domain-containing protein</fullName>
    </recommendedName>
</protein>
<evidence type="ECO:0000256" key="6">
    <source>
        <dbReference type="SAM" id="MobiDB-lite"/>
    </source>
</evidence>
<dbReference type="Gene3D" id="2.20.25.20">
    <property type="match status" value="1"/>
</dbReference>
<dbReference type="PANTHER" id="PTHR15493">
    <property type="entry name" value="F-BOX ONLY PROTEIN 5 AND 43"/>
    <property type="match status" value="1"/>
</dbReference>
<dbReference type="GO" id="GO:0007088">
    <property type="term" value="P:regulation of mitotic nuclear division"/>
    <property type="evidence" value="ECO:0007669"/>
    <property type="project" value="InterPro"/>
</dbReference>
<organism evidence="8">
    <name type="scientific">Petromyzon marinus</name>
    <name type="common">Sea lamprey</name>
    <dbReference type="NCBI Taxonomy" id="7757"/>
    <lineage>
        <taxon>Eukaryota</taxon>
        <taxon>Metazoa</taxon>
        <taxon>Chordata</taxon>
        <taxon>Craniata</taxon>
        <taxon>Vertebrata</taxon>
        <taxon>Cyclostomata</taxon>
        <taxon>Hyperoartia</taxon>
        <taxon>Petromyzontiformes</taxon>
        <taxon>Petromyzontidae</taxon>
        <taxon>Petromyzon</taxon>
    </lineage>
</organism>
<dbReference type="UniPathway" id="UPA00143"/>
<evidence type="ECO:0000256" key="1">
    <source>
        <dbReference type="ARBA" id="ARBA00004906"/>
    </source>
</evidence>
<evidence type="ECO:0000313" key="8">
    <source>
        <dbReference type="Ensembl" id="ENSPMAP00000007058.1"/>
    </source>
</evidence>
<keyword evidence="4" id="KW-0833">Ubl conjugation pathway</keyword>
<feature type="region of interest" description="Disordered" evidence="6">
    <location>
        <begin position="142"/>
        <end position="164"/>
    </location>
</feature>
<dbReference type="AlphaFoldDB" id="S4RPC2"/>
<dbReference type="STRING" id="7757.ENSPMAP00000007058"/>
<dbReference type="GO" id="GO:0016567">
    <property type="term" value="P:protein ubiquitination"/>
    <property type="evidence" value="ECO:0007669"/>
    <property type="project" value="UniProtKB-UniPathway"/>
</dbReference>
<sequence length="164" mass="18538">RLVHLIGRKMGEEHVDILGQLVARDLRHVIQKVLLHLPARDVARVLVVSKQWQEIVTYERKTLRKHWLIRSAASKQVSQAARELCQDEQLRVCHRCSWPARCTRSHTRALCTNGSCAYDFCTRCLCAYRGMCKCCATPSNGGATTAAGSGLPGSRRSRRNLQRL</sequence>
<dbReference type="InterPro" id="IPR044064">
    <property type="entry name" value="ZF_ZBR"/>
</dbReference>
<comment type="pathway">
    <text evidence="1">Protein modification; protein ubiquitination.</text>
</comment>
<name>S4RPC2_PETMA</name>
<dbReference type="GeneTree" id="ENSGT00530000063692"/>
<evidence type="ECO:0000256" key="2">
    <source>
        <dbReference type="ARBA" id="ARBA00022723"/>
    </source>
</evidence>
<dbReference type="SUPFAM" id="SSF81383">
    <property type="entry name" value="F-box domain"/>
    <property type="match status" value="1"/>
</dbReference>
<dbReference type="GO" id="GO:0008270">
    <property type="term" value="F:zinc ion binding"/>
    <property type="evidence" value="ECO:0007669"/>
    <property type="project" value="UniProtKB-KW"/>
</dbReference>
<dbReference type="Ensembl" id="ENSPMAT00000007089.1">
    <property type="protein sequence ID" value="ENSPMAP00000007058.1"/>
    <property type="gene ID" value="ENSPMAG00000006408.1"/>
</dbReference>
<feature type="compositionally biased region" description="Basic residues" evidence="6">
    <location>
        <begin position="155"/>
        <end position="164"/>
    </location>
</feature>
<dbReference type="PROSITE" id="PS51872">
    <property type="entry name" value="ZF_ZBR"/>
    <property type="match status" value="1"/>
</dbReference>
<evidence type="ECO:0000256" key="4">
    <source>
        <dbReference type="ARBA" id="ARBA00022786"/>
    </source>
</evidence>
<dbReference type="InterPro" id="IPR047147">
    <property type="entry name" value="FBX5_43"/>
</dbReference>
<evidence type="ECO:0000256" key="5">
    <source>
        <dbReference type="ARBA" id="ARBA00022833"/>
    </source>
</evidence>
<evidence type="ECO:0000259" key="7">
    <source>
        <dbReference type="PROSITE" id="PS51872"/>
    </source>
</evidence>
<dbReference type="HOGENOM" id="CLU_1622828_0_0_1"/>
<dbReference type="Pfam" id="PF00646">
    <property type="entry name" value="F-box"/>
    <property type="match status" value="1"/>
</dbReference>
<keyword evidence="2" id="KW-0479">Metal-binding</keyword>
<reference evidence="8" key="1">
    <citation type="submission" date="2025-08" db="UniProtKB">
        <authorList>
            <consortium name="Ensembl"/>
        </authorList>
    </citation>
    <scope>IDENTIFICATION</scope>
</reference>
<feature type="domain" description="ZBR-type" evidence="7">
    <location>
        <begin position="89"/>
        <end position="137"/>
    </location>
</feature>
<dbReference type="GO" id="GO:0045835">
    <property type="term" value="P:negative regulation of meiotic nuclear division"/>
    <property type="evidence" value="ECO:0007669"/>
    <property type="project" value="InterPro"/>
</dbReference>
<evidence type="ECO:0000256" key="3">
    <source>
        <dbReference type="ARBA" id="ARBA00022771"/>
    </source>
</evidence>
<dbReference type="PANTHER" id="PTHR15493:SF9">
    <property type="entry name" value="GH14043P"/>
    <property type="match status" value="1"/>
</dbReference>